<reference evidence="5" key="1">
    <citation type="submission" date="2021-01" db="EMBL/GenBank/DDBJ databases">
        <title>Whole genome shotgun sequence of Actinoplanes siamensis NBRC 109076.</title>
        <authorList>
            <person name="Komaki H."/>
            <person name="Tamura T."/>
        </authorList>
    </citation>
    <scope>NUCLEOTIDE SEQUENCE</scope>
    <source>
        <strain evidence="5">NBRC 109076</strain>
    </source>
</reference>
<evidence type="ECO:0000256" key="2">
    <source>
        <dbReference type="PROSITE-ProRule" id="PRU00335"/>
    </source>
</evidence>
<dbReference type="InterPro" id="IPR036271">
    <property type="entry name" value="Tet_transcr_reg_TetR-rel_C_sf"/>
</dbReference>
<organism evidence="5 6">
    <name type="scientific">Actinoplanes siamensis</name>
    <dbReference type="NCBI Taxonomy" id="1223317"/>
    <lineage>
        <taxon>Bacteria</taxon>
        <taxon>Bacillati</taxon>
        <taxon>Actinomycetota</taxon>
        <taxon>Actinomycetes</taxon>
        <taxon>Micromonosporales</taxon>
        <taxon>Micromonosporaceae</taxon>
        <taxon>Actinoplanes</taxon>
    </lineage>
</organism>
<dbReference type="EMBL" id="BOMW01000017">
    <property type="protein sequence ID" value="GIF04188.1"/>
    <property type="molecule type" value="Genomic_DNA"/>
</dbReference>
<dbReference type="InterPro" id="IPR001647">
    <property type="entry name" value="HTH_TetR"/>
</dbReference>
<dbReference type="InterPro" id="IPR009057">
    <property type="entry name" value="Homeodomain-like_sf"/>
</dbReference>
<dbReference type="Pfam" id="PF17940">
    <property type="entry name" value="TetR_C_31"/>
    <property type="match status" value="1"/>
</dbReference>
<dbReference type="Pfam" id="PF00440">
    <property type="entry name" value="TetR_N"/>
    <property type="match status" value="1"/>
</dbReference>
<accession>A0A919N4E8</accession>
<evidence type="ECO:0000313" key="6">
    <source>
        <dbReference type="Proteomes" id="UP000629619"/>
    </source>
</evidence>
<evidence type="ECO:0000313" key="5">
    <source>
        <dbReference type="EMBL" id="GIF04188.1"/>
    </source>
</evidence>
<sequence length="217" mass="22963">MISARHRLVADAALGVLAQHGSRGLTHRAVDAAAGLPPGSTSYYYRSRAALLSACVQRLVEDDHTELDALASRLVAADRAALAGLLAEILHRWLTTGRQRHLARYELTLESARRPEVAAELHRSGDGLRRRIAALLTELGAGDPPRQARWLVACLDGILFDNIAGANAGGPVAAAELEAAARDLVDAVLPARDAEPRPGDGESPGSGRATWRENPAG</sequence>
<feature type="region of interest" description="Disordered" evidence="3">
    <location>
        <begin position="189"/>
        <end position="217"/>
    </location>
</feature>
<dbReference type="SUPFAM" id="SSF46689">
    <property type="entry name" value="Homeodomain-like"/>
    <property type="match status" value="1"/>
</dbReference>
<dbReference type="Proteomes" id="UP000629619">
    <property type="component" value="Unassembled WGS sequence"/>
</dbReference>
<proteinExistence type="predicted"/>
<protein>
    <submittedName>
        <fullName evidence="5">TetR family transcriptional regulator</fullName>
    </submittedName>
</protein>
<dbReference type="RefSeq" id="WP_203677880.1">
    <property type="nucleotide sequence ID" value="NZ_BOMW01000017.1"/>
</dbReference>
<name>A0A919N4E8_9ACTN</name>
<feature type="domain" description="HTH tetR-type" evidence="4">
    <location>
        <begin position="3"/>
        <end position="63"/>
    </location>
</feature>
<dbReference type="GO" id="GO:0003677">
    <property type="term" value="F:DNA binding"/>
    <property type="evidence" value="ECO:0007669"/>
    <property type="project" value="UniProtKB-UniRule"/>
</dbReference>
<evidence type="ECO:0000256" key="3">
    <source>
        <dbReference type="SAM" id="MobiDB-lite"/>
    </source>
</evidence>
<feature type="DNA-binding region" description="H-T-H motif" evidence="2">
    <location>
        <begin position="26"/>
        <end position="45"/>
    </location>
</feature>
<dbReference type="InterPro" id="IPR041583">
    <property type="entry name" value="TetR_C_31"/>
</dbReference>
<keyword evidence="6" id="KW-1185">Reference proteome</keyword>
<gene>
    <name evidence="5" type="ORF">Asi03nite_17260</name>
</gene>
<dbReference type="Gene3D" id="1.10.357.10">
    <property type="entry name" value="Tetracycline Repressor, domain 2"/>
    <property type="match status" value="1"/>
</dbReference>
<evidence type="ECO:0000256" key="1">
    <source>
        <dbReference type="ARBA" id="ARBA00023125"/>
    </source>
</evidence>
<comment type="caution">
    <text evidence="5">The sequence shown here is derived from an EMBL/GenBank/DDBJ whole genome shotgun (WGS) entry which is preliminary data.</text>
</comment>
<dbReference type="PROSITE" id="PS50977">
    <property type="entry name" value="HTH_TETR_2"/>
    <property type="match status" value="1"/>
</dbReference>
<dbReference type="AlphaFoldDB" id="A0A919N4E8"/>
<evidence type="ECO:0000259" key="4">
    <source>
        <dbReference type="PROSITE" id="PS50977"/>
    </source>
</evidence>
<keyword evidence="1 2" id="KW-0238">DNA-binding</keyword>
<dbReference type="SUPFAM" id="SSF48498">
    <property type="entry name" value="Tetracyclin repressor-like, C-terminal domain"/>
    <property type="match status" value="1"/>
</dbReference>